<dbReference type="SUPFAM" id="SSF48452">
    <property type="entry name" value="TPR-like"/>
    <property type="match status" value="3"/>
</dbReference>
<evidence type="ECO:0000313" key="3">
    <source>
        <dbReference type="EMBL" id="KIM19786.1"/>
    </source>
</evidence>
<dbReference type="Proteomes" id="UP000054097">
    <property type="component" value="Unassembled WGS sequence"/>
</dbReference>
<dbReference type="Pfam" id="PF12770">
    <property type="entry name" value="CHAT"/>
    <property type="match status" value="1"/>
</dbReference>
<evidence type="ECO:0000313" key="4">
    <source>
        <dbReference type="Proteomes" id="UP000054097"/>
    </source>
</evidence>
<dbReference type="InterPro" id="IPR024983">
    <property type="entry name" value="CHAT_dom"/>
</dbReference>
<proteinExistence type="predicted"/>
<dbReference type="OrthoDB" id="9991317at2759"/>
<name>A0A0C3AKG3_SERVB</name>
<dbReference type="Gene3D" id="1.25.40.10">
    <property type="entry name" value="Tetratricopeptide repeat domain"/>
    <property type="match status" value="5"/>
</dbReference>
<keyword evidence="4" id="KW-1185">Reference proteome</keyword>
<reference evidence="4" key="2">
    <citation type="submission" date="2015-01" db="EMBL/GenBank/DDBJ databases">
        <title>Evolutionary Origins and Diversification of the Mycorrhizal Mutualists.</title>
        <authorList>
            <consortium name="DOE Joint Genome Institute"/>
            <consortium name="Mycorrhizal Genomics Consortium"/>
            <person name="Kohler A."/>
            <person name="Kuo A."/>
            <person name="Nagy L.G."/>
            <person name="Floudas D."/>
            <person name="Copeland A."/>
            <person name="Barry K.W."/>
            <person name="Cichocki N."/>
            <person name="Veneault-Fourrey C."/>
            <person name="LaButti K."/>
            <person name="Lindquist E.A."/>
            <person name="Lipzen A."/>
            <person name="Lundell T."/>
            <person name="Morin E."/>
            <person name="Murat C."/>
            <person name="Riley R."/>
            <person name="Ohm R."/>
            <person name="Sun H."/>
            <person name="Tunlid A."/>
            <person name="Henrissat B."/>
            <person name="Grigoriev I.V."/>
            <person name="Hibbett D.S."/>
            <person name="Martin F."/>
        </authorList>
    </citation>
    <scope>NUCLEOTIDE SEQUENCE [LARGE SCALE GENOMIC DNA]</scope>
    <source>
        <strain evidence="4">MAFF 305830</strain>
    </source>
</reference>
<feature type="compositionally biased region" description="Basic and acidic residues" evidence="1">
    <location>
        <begin position="145"/>
        <end position="154"/>
    </location>
</feature>
<dbReference type="PANTHER" id="PTHR19959:SF119">
    <property type="entry name" value="FUNGAL LIPASE-LIKE DOMAIN-CONTAINING PROTEIN"/>
    <property type="match status" value="1"/>
</dbReference>
<feature type="region of interest" description="Disordered" evidence="1">
    <location>
        <begin position="138"/>
        <end position="163"/>
    </location>
</feature>
<organism evidence="3 4">
    <name type="scientific">Serendipita vermifera MAFF 305830</name>
    <dbReference type="NCBI Taxonomy" id="933852"/>
    <lineage>
        <taxon>Eukaryota</taxon>
        <taxon>Fungi</taxon>
        <taxon>Dikarya</taxon>
        <taxon>Basidiomycota</taxon>
        <taxon>Agaricomycotina</taxon>
        <taxon>Agaricomycetes</taxon>
        <taxon>Sebacinales</taxon>
        <taxon>Serendipitaceae</taxon>
        <taxon>Serendipita</taxon>
    </lineage>
</organism>
<protein>
    <recommendedName>
        <fullName evidence="2">CHAT domain-containing protein</fullName>
    </recommendedName>
</protein>
<accession>A0A0C3AKG3</accession>
<gene>
    <name evidence="3" type="ORF">M408DRAFT_30930</name>
</gene>
<sequence length="1576" mass="174847">MLQLTNICVESPIPLHTYLQDGASISVRLSGEGVVYAETPFVSGNLKLGRWTINTSLSIPEGEQLFTLGVVTQRKGREREFKLATLKSSELLVQAKLQPDAQHVYRTGNYSIEFTLACSIKSLVPTAGSALSADINLTNDGGTDIESKEPESDLGRTTSALHSSEDVKSPYAKIMKLPDQDSQARELSLLGLKYHQAYQETQEEADIDKAISIHDEAVKLTRLHTSQLAEHAWRLGGALEDRFDLNGDLNDFDRAIESYQSACTIASDSKAKNLMWLDHLADCFESRFQDSGNINDLKQANLLKQEAVGLIPNNDLEKLDRLNRLGVLFLGYYGRYGDFTYMDDGISNLQEAVKLIPDGHPSKSSVLSNLGAALLQRYQFMGNLDDVEEGVSILRKSVDILEEDDPEKPACLSNYATALQTRFEYLHSPADIQNAISIQRRAVELTQDEVYEKPSFLTNLGNMLQMRFHTQNTLADLEDGISCLQEAIELVPESHLQKPEMLSSLSAAFRNRFERLDDIADLKEAILRQREAVALIPDGNPNKVSLLSNLGSALMVSFELNDNLADMEEGVATIRKAVELVSDGHQNKPVLLNNLGKALSSRFQRLGNIKDIEDAISTQHRVIELTPKAHPSIPSYLSDLGIGLQRRFKRLGNINDIDESISNLRKAVELAPSRHPTTAIYLSNLGLSLQIRFERLGQRVDIEDAVSFHLVAVDITPAGHPKRLSWLTHLGVVLNLRFTHFGDLADIQNAISNLQTAADLTPDSHTDKPARLNNLAIALKSRFQCLGNLEDVEQAMLSLRKAGDIMPDGHPAKPYTLSNLGNAYTTRFERLGSVADIESAVLIRRKVVELTPDDHPDKPFHLGSLGDVLHIQFERFNKSADINEGISYLYQAVDLVPDDHSAKQVLLTNLGNALRIRFERFGTRTDIDSAVSSLRKAVVLTPDSHPDRPSRLNNLGTALISHFERLDNLDDVDSAITSLREAATLLPEGHPNKPYILTNLVRALEDRFKRSGKSSDIEEARLAGSQAANSQTGPSLARFRAALSWARISENYSPSQSPIPGFRCALSLLPRIAWLGLPVSDQHEWLSRIGDVVREAVAAAIRLGEYETAVEWAEQGRSIVWQNLLGLRTPLDDLRTTSPELADQLHDISMQLELPPAREDTPEMTHIISTEYVTQRYSQLAMQWDETIRKVREIPGFETFLQAKSLSDLVPAACEGPIVILNEHSSRCDALILSPRDMEDRRISVVNVPLASLTSNMCQRLSRDLKGLLISGGVRGDASRKSARVGGRVSNNDKFKDILGELWLCVVKPVIDALEYQAVPDTRTRAWWCPTGSLSFLPVHAAGLYNDSDNGEKASDYIISSYIPTLATLLDHPQPVPQNNFRILTVAQPSTPYAEPIPNTEDEVARIGRLFSNFSLKGLSKEEATLSNVLQGMRESNWIHLACHGQQRLDEPMKSGLLLHDKILELSEIVKQSLPKAEFAFLSACQTAMGDEQLSEESVHLAAGMVLAGYRSVIATMWSIRDEDAPQVSEDIYSQLLKEGVPNRKKAAYALHQAMRRLRGSGATFLSWVPFIHIGR</sequence>
<evidence type="ECO:0000259" key="2">
    <source>
        <dbReference type="Pfam" id="PF12770"/>
    </source>
</evidence>
<dbReference type="Pfam" id="PF13374">
    <property type="entry name" value="TPR_10"/>
    <property type="match status" value="1"/>
</dbReference>
<evidence type="ECO:0000256" key="1">
    <source>
        <dbReference type="SAM" id="MobiDB-lite"/>
    </source>
</evidence>
<dbReference type="EMBL" id="KN824545">
    <property type="protein sequence ID" value="KIM19786.1"/>
    <property type="molecule type" value="Genomic_DNA"/>
</dbReference>
<feature type="domain" description="CHAT" evidence="2">
    <location>
        <begin position="1298"/>
        <end position="1575"/>
    </location>
</feature>
<reference evidence="3 4" key="1">
    <citation type="submission" date="2014-04" db="EMBL/GenBank/DDBJ databases">
        <authorList>
            <consortium name="DOE Joint Genome Institute"/>
            <person name="Kuo A."/>
            <person name="Zuccaro A."/>
            <person name="Kohler A."/>
            <person name="Nagy L.G."/>
            <person name="Floudas D."/>
            <person name="Copeland A."/>
            <person name="Barry K.W."/>
            <person name="Cichocki N."/>
            <person name="Veneault-Fourrey C."/>
            <person name="LaButti K."/>
            <person name="Lindquist E.A."/>
            <person name="Lipzen A."/>
            <person name="Lundell T."/>
            <person name="Morin E."/>
            <person name="Murat C."/>
            <person name="Sun H."/>
            <person name="Tunlid A."/>
            <person name="Henrissat B."/>
            <person name="Grigoriev I.V."/>
            <person name="Hibbett D.S."/>
            <person name="Martin F."/>
            <person name="Nordberg H.P."/>
            <person name="Cantor M.N."/>
            <person name="Hua S.X."/>
        </authorList>
    </citation>
    <scope>NUCLEOTIDE SEQUENCE [LARGE SCALE GENOMIC DNA]</scope>
    <source>
        <strain evidence="3 4">MAFF 305830</strain>
    </source>
</reference>
<dbReference type="InterPro" id="IPR011990">
    <property type="entry name" value="TPR-like_helical_dom_sf"/>
</dbReference>
<dbReference type="STRING" id="933852.A0A0C3AKG3"/>
<dbReference type="PANTHER" id="PTHR19959">
    <property type="entry name" value="KINESIN LIGHT CHAIN"/>
    <property type="match status" value="1"/>
</dbReference>
<dbReference type="HOGENOM" id="CLU_001305_0_3_1"/>